<dbReference type="EMBL" id="QXFY01000315">
    <property type="protein sequence ID" value="KAE9348232.1"/>
    <property type="molecule type" value="Genomic_DNA"/>
</dbReference>
<evidence type="ECO:0000256" key="1">
    <source>
        <dbReference type="SAM" id="MobiDB-lite"/>
    </source>
</evidence>
<accession>A0A6A4ADC2</accession>
<dbReference type="AlphaFoldDB" id="A0A6A4ADC2"/>
<evidence type="ECO:0000313" key="10">
    <source>
        <dbReference type="Proteomes" id="UP000437068"/>
    </source>
</evidence>
<dbReference type="Proteomes" id="UP000476176">
    <property type="component" value="Unassembled WGS sequence"/>
</dbReference>
<gene>
    <name evidence="7" type="ORF">PF001_g2741</name>
    <name evidence="6" type="ORF">PF002_g3220</name>
    <name evidence="5" type="ORF">PF004_g3812</name>
    <name evidence="4" type="ORF">PF006_g5167</name>
    <name evidence="3" type="ORF">PF007_g4209</name>
    <name evidence="8" type="ORF">PF008_g7441</name>
    <name evidence="2" type="ORF">PF009_g4561</name>
</gene>
<evidence type="ECO:0000313" key="12">
    <source>
        <dbReference type="Proteomes" id="UP000440732"/>
    </source>
</evidence>
<dbReference type="Proteomes" id="UP000437068">
    <property type="component" value="Unassembled WGS sequence"/>
</dbReference>
<evidence type="ECO:0000313" key="13">
    <source>
        <dbReference type="Proteomes" id="UP000441208"/>
    </source>
</evidence>
<dbReference type="EMBL" id="QXGF01000144">
    <property type="protein sequence ID" value="KAE8945806.1"/>
    <property type="molecule type" value="Genomic_DNA"/>
</dbReference>
<feature type="region of interest" description="Disordered" evidence="1">
    <location>
        <begin position="39"/>
        <end position="64"/>
    </location>
</feature>
<organism evidence="6 11">
    <name type="scientific">Phytophthora fragariae</name>
    <dbReference type="NCBI Taxonomy" id="53985"/>
    <lineage>
        <taxon>Eukaryota</taxon>
        <taxon>Sar</taxon>
        <taxon>Stramenopiles</taxon>
        <taxon>Oomycota</taxon>
        <taxon>Peronosporomycetes</taxon>
        <taxon>Peronosporales</taxon>
        <taxon>Peronosporaceae</taxon>
        <taxon>Phytophthora</taxon>
    </lineage>
</organism>
<evidence type="ECO:0000313" key="9">
    <source>
        <dbReference type="Proteomes" id="UP000429523"/>
    </source>
</evidence>
<dbReference type="Proteomes" id="UP000440367">
    <property type="component" value="Unassembled WGS sequence"/>
</dbReference>
<dbReference type="EMBL" id="QXGD01000089">
    <property type="protein sequence ID" value="KAE9253683.1"/>
    <property type="molecule type" value="Genomic_DNA"/>
</dbReference>
<name>A0A6A4ADC2_9STRA</name>
<evidence type="ECO:0000313" key="2">
    <source>
        <dbReference type="EMBL" id="KAE8945806.1"/>
    </source>
</evidence>
<dbReference type="EMBL" id="QXGE01000080">
    <property type="protein sequence ID" value="KAE9325827.1"/>
    <property type="molecule type" value="Genomic_DNA"/>
</dbReference>
<comment type="caution">
    <text evidence="6">The sequence shown here is derived from an EMBL/GenBank/DDBJ whole genome shotgun (WGS) entry which is preliminary data.</text>
</comment>
<dbReference type="Proteomes" id="UP000486351">
    <property type="component" value="Unassembled WGS sequence"/>
</dbReference>
<dbReference type="Proteomes" id="UP000440732">
    <property type="component" value="Unassembled WGS sequence"/>
</dbReference>
<evidence type="ECO:0000313" key="8">
    <source>
        <dbReference type="EMBL" id="KAE9348232.1"/>
    </source>
</evidence>
<dbReference type="Proteomes" id="UP000441208">
    <property type="component" value="Unassembled WGS sequence"/>
</dbReference>
<evidence type="ECO:0000313" key="5">
    <source>
        <dbReference type="EMBL" id="KAE9248540.1"/>
    </source>
</evidence>
<feature type="compositionally biased region" description="Polar residues" evidence="1">
    <location>
        <begin position="43"/>
        <end position="59"/>
    </location>
</feature>
<protein>
    <submittedName>
        <fullName evidence="6">Uncharacterized protein</fullName>
    </submittedName>
</protein>
<evidence type="ECO:0000313" key="4">
    <source>
        <dbReference type="EMBL" id="KAE9150460.1"/>
    </source>
</evidence>
<dbReference type="Proteomes" id="UP000429523">
    <property type="component" value="Unassembled WGS sequence"/>
</dbReference>
<evidence type="ECO:0000313" key="11">
    <source>
        <dbReference type="Proteomes" id="UP000440367"/>
    </source>
</evidence>
<evidence type="ECO:0000313" key="7">
    <source>
        <dbReference type="EMBL" id="KAE9325827.1"/>
    </source>
</evidence>
<evidence type="ECO:0000313" key="6">
    <source>
        <dbReference type="EMBL" id="KAE9253683.1"/>
    </source>
</evidence>
<dbReference type="EMBL" id="QXGA01000188">
    <property type="protein sequence ID" value="KAE9150460.1"/>
    <property type="molecule type" value="Genomic_DNA"/>
</dbReference>
<feature type="region of interest" description="Disordered" evidence="1">
    <location>
        <begin position="84"/>
        <end position="120"/>
    </location>
</feature>
<reference evidence="9 10" key="1">
    <citation type="submission" date="2018-08" db="EMBL/GenBank/DDBJ databases">
        <title>Genomic investigation of the strawberry pathogen Phytophthora fragariae indicates pathogenicity is determined by transcriptional variation in three key races.</title>
        <authorList>
            <person name="Adams T.M."/>
            <person name="Armitage A.D."/>
            <person name="Sobczyk M.K."/>
            <person name="Bates H.J."/>
            <person name="Dunwell J.M."/>
            <person name="Nellist C.F."/>
            <person name="Harrison R.J."/>
        </authorList>
    </citation>
    <scope>NUCLEOTIDE SEQUENCE [LARGE SCALE GENOMIC DNA]</scope>
    <source>
        <strain evidence="7 10">A4</strain>
        <strain evidence="6 11">BC-1</strain>
        <strain evidence="5 14">BC-23</strain>
        <strain evidence="4 12">NOV-5</strain>
        <strain evidence="3 13">NOV-71</strain>
        <strain evidence="8 15">NOV-77</strain>
        <strain evidence="2 9">NOV-9</strain>
    </source>
</reference>
<evidence type="ECO:0000313" key="3">
    <source>
        <dbReference type="EMBL" id="KAE9131246.1"/>
    </source>
</evidence>
<sequence>MHRKMGSFADVDAVENLLNTHLTREFRVTEDRVVHMAEKMEQKPSSLEKQSVSQRQESLTRPGGCHSAVASLALRKSNLLPIQNTKTQSMENLALEQARPPREEAPERQVGQLDAARQTG</sequence>
<proteinExistence type="predicted"/>
<dbReference type="EMBL" id="QXGC01000124">
    <property type="protein sequence ID" value="KAE9248540.1"/>
    <property type="molecule type" value="Genomic_DNA"/>
</dbReference>
<dbReference type="EMBL" id="QXFZ01000132">
    <property type="protein sequence ID" value="KAE9131246.1"/>
    <property type="molecule type" value="Genomic_DNA"/>
</dbReference>
<evidence type="ECO:0000313" key="15">
    <source>
        <dbReference type="Proteomes" id="UP000486351"/>
    </source>
</evidence>
<evidence type="ECO:0000313" key="14">
    <source>
        <dbReference type="Proteomes" id="UP000476176"/>
    </source>
</evidence>